<dbReference type="InterPro" id="IPR046336">
    <property type="entry name" value="Lon_prtase_N_sf"/>
</dbReference>
<dbReference type="PANTHER" id="PTHR21530">
    <property type="entry name" value="PHEROMONE SHUTDOWN PROTEIN"/>
    <property type="match status" value="1"/>
</dbReference>
<dbReference type="Gene3D" id="2.30.130.40">
    <property type="entry name" value="LON domain-like"/>
    <property type="match status" value="1"/>
</dbReference>
<comment type="caution">
    <text evidence="1">The sequence shown here is derived from an EMBL/GenBank/DDBJ whole genome shotgun (WGS) entry which is preliminary data.</text>
</comment>
<protein>
    <recommendedName>
        <fullName evidence="3">Haem-binding uptake Tiki superfamily ChaN domain-containing protein</fullName>
    </recommendedName>
</protein>
<sequence>MKAHFRHKSKISSLISLCTVPKRRMCAKNYHIRLTFLFLATSIVSNHAMILPPTQRLHQTHIKSELSHIIQSPHIGYIANATTEIFIIGTSHFSCNSASEVKSLISTVKPDGVVLELDPERCLRLTKQSFGIDATGKVTASTSTDAQGELLYGADFVAAINACQELDIPLFLGDEYTQETRGRLMRRIWELDAYSPQALFRSLFPKGAHTKKGSAPLQSRIDVVQTFVRDPRKLTPLVVTTSPPFMMASAFSLFNEQQTAIAYDGSATISPLFDASLSNSIELGFAIIASFLLSCLLFNNVIVERDLILAASTVRASNVLRSLKENRSIRKRWTFKTTAQDQKKTTSQSSSLSQEDKMSINNSEKRLVLKDPPLFTLKTPIQKGMIRRLNLFEPRWLKMMDQLKLNSSPSQRLQLGCVRCTNKFYSATAIDGVEGRYADIIFETTGNMADVIEVKEGKRPVSGDRRLSVILQGGDSFVLDKESVTLCDDGYTVASTVEPISLEDQDSTLYAASHEAFDEVVRIVVVVGLLHGNGVVSLLSDTS</sequence>
<dbReference type="AlphaFoldDB" id="A0ABD3NK95"/>
<dbReference type="CDD" id="cd14726">
    <property type="entry name" value="TraB_PrgY-like"/>
    <property type="match status" value="1"/>
</dbReference>
<reference evidence="1 2" key="1">
    <citation type="journal article" date="2020" name="G3 (Bethesda)">
        <title>Improved Reference Genome for Cyclotella cryptica CCMP332, a Model for Cell Wall Morphogenesis, Salinity Adaptation, and Lipid Production in Diatoms (Bacillariophyta).</title>
        <authorList>
            <person name="Roberts W.R."/>
            <person name="Downey K.M."/>
            <person name="Ruck E.C."/>
            <person name="Traller J.C."/>
            <person name="Alverson A.J."/>
        </authorList>
    </citation>
    <scope>NUCLEOTIDE SEQUENCE [LARGE SCALE GENOMIC DNA]</scope>
    <source>
        <strain evidence="1 2">CCMP332</strain>
    </source>
</reference>
<dbReference type="PANTHER" id="PTHR21530:SF7">
    <property type="entry name" value="TRAB DOMAIN-CONTAINING PROTEIN"/>
    <property type="match status" value="1"/>
</dbReference>
<evidence type="ECO:0008006" key="3">
    <source>
        <dbReference type="Google" id="ProtNLM"/>
    </source>
</evidence>
<name>A0ABD3NK95_9STRA</name>
<dbReference type="EMBL" id="JABMIG020000502">
    <property type="protein sequence ID" value="KAL3776252.1"/>
    <property type="molecule type" value="Genomic_DNA"/>
</dbReference>
<evidence type="ECO:0000313" key="1">
    <source>
        <dbReference type="EMBL" id="KAL3776252.1"/>
    </source>
</evidence>
<evidence type="ECO:0000313" key="2">
    <source>
        <dbReference type="Proteomes" id="UP001516023"/>
    </source>
</evidence>
<gene>
    <name evidence="1" type="ORF">HJC23_005276</name>
</gene>
<dbReference type="Proteomes" id="UP001516023">
    <property type="component" value="Unassembled WGS sequence"/>
</dbReference>
<proteinExistence type="predicted"/>
<accession>A0ABD3NK95</accession>
<organism evidence="1 2">
    <name type="scientific">Cyclotella cryptica</name>
    <dbReference type="NCBI Taxonomy" id="29204"/>
    <lineage>
        <taxon>Eukaryota</taxon>
        <taxon>Sar</taxon>
        <taxon>Stramenopiles</taxon>
        <taxon>Ochrophyta</taxon>
        <taxon>Bacillariophyta</taxon>
        <taxon>Coscinodiscophyceae</taxon>
        <taxon>Thalassiosirophycidae</taxon>
        <taxon>Stephanodiscales</taxon>
        <taxon>Stephanodiscaceae</taxon>
        <taxon>Cyclotella</taxon>
    </lineage>
</organism>
<dbReference type="InterPro" id="IPR046345">
    <property type="entry name" value="TraB_PrgY-like"/>
</dbReference>
<keyword evidence="2" id="KW-1185">Reference proteome</keyword>